<proteinExistence type="predicted"/>
<dbReference type="AlphaFoldDB" id="A0A9D4IMF5"/>
<comment type="caution">
    <text evidence="1">The sequence shown here is derived from an EMBL/GenBank/DDBJ whole genome shotgun (WGS) entry which is preliminary data.</text>
</comment>
<evidence type="ECO:0000313" key="2">
    <source>
        <dbReference type="Proteomes" id="UP000828390"/>
    </source>
</evidence>
<sequence>MGIPRIVLFFDVVVILSSSSLLVYGSIVEWPFVGGTVDGQAEGIAVKDIDRDGQFECLVAMYVHTVSVSTECFFFVF</sequence>
<accession>A0A9D4IMF5</accession>
<keyword evidence="2" id="KW-1185">Reference proteome</keyword>
<gene>
    <name evidence="1" type="ORF">DPMN_179719</name>
</gene>
<name>A0A9D4IMF5_DREPO</name>
<dbReference type="Proteomes" id="UP000828390">
    <property type="component" value="Unassembled WGS sequence"/>
</dbReference>
<organism evidence="1 2">
    <name type="scientific">Dreissena polymorpha</name>
    <name type="common">Zebra mussel</name>
    <name type="synonym">Mytilus polymorpha</name>
    <dbReference type="NCBI Taxonomy" id="45954"/>
    <lineage>
        <taxon>Eukaryota</taxon>
        <taxon>Metazoa</taxon>
        <taxon>Spiralia</taxon>
        <taxon>Lophotrochozoa</taxon>
        <taxon>Mollusca</taxon>
        <taxon>Bivalvia</taxon>
        <taxon>Autobranchia</taxon>
        <taxon>Heteroconchia</taxon>
        <taxon>Euheterodonta</taxon>
        <taxon>Imparidentia</taxon>
        <taxon>Neoheterodontei</taxon>
        <taxon>Myida</taxon>
        <taxon>Dreissenoidea</taxon>
        <taxon>Dreissenidae</taxon>
        <taxon>Dreissena</taxon>
    </lineage>
</organism>
<reference evidence="1" key="1">
    <citation type="journal article" date="2019" name="bioRxiv">
        <title>The Genome of the Zebra Mussel, Dreissena polymorpha: A Resource for Invasive Species Research.</title>
        <authorList>
            <person name="McCartney M.A."/>
            <person name="Auch B."/>
            <person name="Kono T."/>
            <person name="Mallez S."/>
            <person name="Zhang Y."/>
            <person name="Obille A."/>
            <person name="Becker A."/>
            <person name="Abrahante J.E."/>
            <person name="Garbe J."/>
            <person name="Badalamenti J.P."/>
            <person name="Herman A."/>
            <person name="Mangelson H."/>
            <person name="Liachko I."/>
            <person name="Sullivan S."/>
            <person name="Sone E.D."/>
            <person name="Koren S."/>
            <person name="Silverstein K.A.T."/>
            <person name="Beckman K.B."/>
            <person name="Gohl D.M."/>
        </authorList>
    </citation>
    <scope>NUCLEOTIDE SEQUENCE</scope>
    <source>
        <strain evidence="1">Duluth1</strain>
        <tissue evidence="1">Whole animal</tissue>
    </source>
</reference>
<protein>
    <submittedName>
        <fullName evidence="1">Uncharacterized protein</fullName>
    </submittedName>
</protein>
<reference evidence="1" key="2">
    <citation type="submission" date="2020-11" db="EMBL/GenBank/DDBJ databases">
        <authorList>
            <person name="McCartney M.A."/>
            <person name="Auch B."/>
            <person name="Kono T."/>
            <person name="Mallez S."/>
            <person name="Becker A."/>
            <person name="Gohl D.M."/>
            <person name="Silverstein K.A.T."/>
            <person name="Koren S."/>
            <person name="Bechman K.B."/>
            <person name="Herman A."/>
            <person name="Abrahante J.E."/>
            <person name="Garbe J."/>
        </authorList>
    </citation>
    <scope>NUCLEOTIDE SEQUENCE</scope>
    <source>
        <strain evidence="1">Duluth1</strain>
        <tissue evidence="1">Whole animal</tissue>
    </source>
</reference>
<evidence type="ECO:0000313" key="1">
    <source>
        <dbReference type="EMBL" id="KAH3778264.1"/>
    </source>
</evidence>
<dbReference type="EMBL" id="JAIWYP010000009">
    <property type="protein sequence ID" value="KAH3778264.1"/>
    <property type="molecule type" value="Genomic_DNA"/>
</dbReference>